<keyword evidence="2" id="KW-0479">Metal-binding</keyword>
<evidence type="ECO:0000259" key="8">
    <source>
        <dbReference type="Pfam" id="PF02775"/>
    </source>
</evidence>
<protein>
    <submittedName>
        <fullName evidence="10">Pyruvate ferredoxin oxidoreductase, alpha subunit</fullName>
    </submittedName>
</protein>
<organism evidence="10 11">
    <name type="scientific">Candidatus Kaiserbacteria bacterium GW2011_GWB1_52_6</name>
    <dbReference type="NCBI Taxonomy" id="1618674"/>
    <lineage>
        <taxon>Bacteria</taxon>
        <taxon>Candidatus Kaiseribacteriota</taxon>
    </lineage>
</organism>
<dbReference type="PATRIC" id="fig|1618674.3.peg.187"/>
<keyword evidence="2" id="KW-0004">4Fe-4S</keyword>
<keyword evidence="4" id="KW-0560">Oxidoreductase</keyword>
<evidence type="ECO:0000313" key="11">
    <source>
        <dbReference type="Proteomes" id="UP000034185"/>
    </source>
</evidence>
<dbReference type="InterPro" id="IPR011766">
    <property type="entry name" value="TPP_enzyme_TPP-bd"/>
</dbReference>
<dbReference type="InterPro" id="IPR050722">
    <property type="entry name" value="Pyruvate:ferred/Flavod_OxRd"/>
</dbReference>
<evidence type="ECO:0000256" key="6">
    <source>
        <dbReference type="ARBA" id="ARBA00023014"/>
    </source>
</evidence>
<keyword evidence="1" id="KW-0813">Transport</keyword>
<dbReference type="Gene3D" id="3.40.50.970">
    <property type="match status" value="2"/>
</dbReference>
<dbReference type="InterPro" id="IPR002880">
    <property type="entry name" value="Pyrv_Fd/Flavodoxin_OxRdtase_N"/>
</dbReference>
<dbReference type="InterPro" id="IPR033412">
    <property type="entry name" value="PFOR_II"/>
</dbReference>
<feature type="domain" description="Pyruvate:ferredoxin oxidoreductase core" evidence="9">
    <location>
        <begin position="260"/>
        <end position="352"/>
    </location>
</feature>
<name>A0A0G1XAG5_9BACT</name>
<keyword evidence="5" id="KW-0408">Iron</keyword>
<dbReference type="EMBL" id="LCRA01000005">
    <property type="protein sequence ID" value="KKW27976.1"/>
    <property type="molecule type" value="Genomic_DNA"/>
</dbReference>
<dbReference type="Pfam" id="PF17147">
    <property type="entry name" value="PFOR_II"/>
    <property type="match status" value="1"/>
</dbReference>
<dbReference type="GO" id="GO:0051539">
    <property type="term" value="F:4 iron, 4 sulfur cluster binding"/>
    <property type="evidence" value="ECO:0007669"/>
    <property type="project" value="UniProtKB-KW"/>
</dbReference>
<dbReference type="AlphaFoldDB" id="A0A0G1XAG5"/>
<evidence type="ECO:0000256" key="3">
    <source>
        <dbReference type="ARBA" id="ARBA00022982"/>
    </source>
</evidence>
<accession>A0A0G1XAG5</accession>
<evidence type="ECO:0000259" key="7">
    <source>
        <dbReference type="Pfam" id="PF01855"/>
    </source>
</evidence>
<evidence type="ECO:0000256" key="1">
    <source>
        <dbReference type="ARBA" id="ARBA00022448"/>
    </source>
</evidence>
<dbReference type="GO" id="GO:0006979">
    <property type="term" value="P:response to oxidative stress"/>
    <property type="evidence" value="ECO:0007669"/>
    <property type="project" value="TreeGrafter"/>
</dbReference>
<dbReference type="Gene3D" id="3.40.50.920">
    <property type="match status" value="1"/>
</dbReference>
<keyword evidence="10" id="KW-0670">Pyruvate</keyword>
<feature type="domain" description="Thiamine pyrophosphate enzyme TPP-binding" evidence="8">
    <location>
        <begin position="453"/>
        <end position="595"/>
    </location>
</feature>
<evidence type="ECO:0000256" key="4">
    <source>
        <dbReference type="ARBA" id="ARBA00023002"/>
    </source>
</evidence>
<dbReference type="InterPro" id="IPR029061">
    <property type="entry name" value="THDP-binding"/>
</dbReference>
<dbReference type="PANTHER" id="PTHR32154">
    <property type="entry name" value="PYRUVATE-FLAVODOXIN OXIDOREDUCTASE-RELATED"/>
    <property type="match status" value="1"/>
</dbReference>
<dbReference type="Pfam" id="PF01855">
    <property type="entry name" value="POR_N"/>
    <property type="match status" value="1"/>
</dbReference>
<feature type="domain" description="Pyruvate flavodoxin/ferredoxin oxidoreductase pyrimidine binding" evidence="7">
    <location>
        <begin position="16"/>
        <end position="232"/>
    </location>
</feature>
<evidence type="ECO:0000256" key="2">
    <source>
        <dbReference type="ARBA" id="ARBA00022485"/>
    </source>
</evidence>
<dbReference type="FunFam" id="3.40.50.970:FF:000012">
    <property type="entry name" value="Pyruvate:ferredoxin (Flavodoxin) oxidoreductase"/>
    <property type="match status" value="1"/>
</dbReference>
<dbReference type="SUPFAM" id="SSF52922">
    <property type="entry name" value="TK C-terminal domain-like"/>
    <property type="match status" value="1"/>
</dbReference>
<evidence type="ECO:0000256" key="5">
    <source>
        <dbReference type="ARBA" id="ARBA00023004"/>
    </source>
</evidence>
<dbReference type="PANTHER" id="PTHR32154:SF0">
    <property type="entry name" value="PYRUVATE-FLAVODOXIN OXIDOREDUCTASE-RELATED"/>
    <property type="match status" value="1"/>
</dbReference>
<keyword evidence="6" id="KW-0411">Iron-sulfur</keyword>
<comment type="caution">
    <text evidence="10">The sequence shown here is derived from an EMBL/GenBank/DDBJ whole genome shotgun (WGS) entry which is preliminary data.</text>
</comment>
<reference evidence="10 11" key="1">
    <citation type="journal article" date="2015" name="Nature">
        <title>rRNA introns, odd ribosomes, and small enigmatic genomes across a large radiation of phyla.</title>
        <authorList>
            <person name="Brown C.T."/>
            <person name="Hug L.A."/>
            <person name="Thomas B.C."/>
            <person name="Sharon I."/>
            <person name="Castelle C.J."/>
            <person name="Singh A."/>
            <person name="Wilkins M.J."/>
            <person name="Williams K.H."/>
            <person name="Banfield J.F."/>
        </authorList>
    </citation>
    <scope>NUCLEOTIDE SEQUENCE [LARGE SCALE GENOMIC DNA]</scope>
</reference>
<sequence>MSIHKVLTGSEAVAYAVMQARPRVISAYPITPQTGIIEKLAEYVASGELPNCQFIPVESENTALSMLIGAAQAGVRTFTATSSHGLLYMHQALHWHLGARLPVVLVNANRAIGAPWNIASDRTDSLSQRDTGWIQLYCGSNQEVYDSVLQAFRIAERTCLPVMVNVDGFLLTHTKQGVSVYTNEEVDAYIGHIQMPHALRSDEPRSYSASGTSDYYFRLKKTLARDMRMAHTEIAVAATRFAKNFGRSYTAVPSYRMDDAEVALLIMGSTTCIVEDAVDKMRERGEKVGAVQLRQFRPFPAKALRRVLSKCSKIVVLDVNQYGIVLDEVRVALYGMTTPVYGFTVGVGGVPMSSKIFCDIIEEVSSSNSLVAGHSQWRGVPDLPKVAPASTVVATKGSSAFVNPGHRACAGCTAPLVMRHTLDVVGKNAQIALPACCWSIIAGPNPYTPLGVNMVHCPFETAAATASGLARAAKELGEGATAIAFAGDGGTMDIGLQALSGAAERGEDIIYICYDNEAYMNTGGQRSSSTPQGAVTETTPIQAVKMEAKKNILKIMTAHNIPYAATASIYHLEDFKSKIAKAVAYKGKGLRFIHVLAPCNPGWKIDPALSLRMAHLAVETCAFPLVECEMGKWRITYRPEEVAALAEYIKPQGRFAHLSDEDIEQMKQKVDSYFEELEKLEKYF</sequence>
<proteinExistence type="predicted"/>
<dbReference type="GO" id="GO:0016491">
    <property type="term" value="F:oxidoreductase activity"/>
    <property type="evidence" value="ECO:0007669"/>
    <property type="project" value="UniProtKB-KW"/>
</dbReference>
<dbReference type="Proteomes" id="UP000034185">
    <property type="component" value="Unassembled WGS sequence"/>
</dbReference>
<dbReference type="InterPro" id="IPR009014">
    <property type="entry name" value="Transketo_C/PFOR_II"/>
</dbReference>
<evidence type="ECO:0000313" key="10">
    <source>
        <dbReference type="EMBL" id="KKW27976.1"/>
    </source>
</evidence>
<dbReference type="SUPFAM" id="SSF52518">
    <property type="entry name" value="Thiamin diphosphate-binding fold (THDP-binding)"/>
    <property type="match status" value="2"/>
</dbReference>
<gene>
    <name evidence="10" type="ORF">UY70_C0005G0040</name>
</gene>
<dbReference type="Pfam" id="PF02775">
    <property type="entry name" value="TPP_enzyme_C"/>
    <property type="match status" value="1"/>
</dbReference>
<dbReference type="CDD" id="cd07034">
    <property type="entry name" value="TPP_PYR_PFOR_IOR-alpha_like"/>
    <property type="match status" value="1"/>
</dbReference>
<dbReference type="CDD" id="cd03376">
    <property type="entry name" value="TPP_PFOR_porB_like"/>
    <property type="match status" value="1"/>
</dbReference>
<keyword evidence="3" id="KW-0249">Electron transport</keyword>
<evidence type="ECO:0000259" key="9">
    <source>
        <dbReference type="Pfam" id="PF17147"/>
    </source>
</evidence>
<dbReference type="GO" id="GO:0030976">
    <property type="term" value="F:thiamine pyrophosphate binding"/>
    <property type="evidence" value="ECO:0007669"/>
    <property type="project" value="InterPro"/>
</dbReference>